<gene>
    <name evidence="3" type="ORF">PILCRDRAFT_288397</name>
</gene>
<reference evidence="4" key="2">
    <citation type="submission" date="2015-01" db="EMBL/GenBank/DDBJ databases">
        <title>Evolutionary Origins and Diversification of the Mycorrhizal Mutualists.</title>
        <authorList>
            <consortium name="DOE Joint Genome Institute"/>
            <consortium name="Mycorrhizal Genomics Consortium"/>
            <person name="Kohler A."/>
            <person name="Kuo A."/>
            <person name="Nagy L.G."/>
            <person name="Floudas D."/>
            <person name="Copeland A."/>
            <person name="Barry K.W."/>
            <person name="Cichocki N."/>
            <person name="Veneault-Fourrey C."/>
            <person name="LaButti K."/>
            <person name="Lindquist E.A."/>
            <person name="Lipzen A."/>
            <person name="Lundell T."/>
            <person name="Morin E."/>
            <person name="Murat C."/>
            <person name="Riley R."/>
            <person name="Ohm R."/>
            <person name="Sun H."/>
            <person name="Tunlid A."/>
            <person name="Henrissat B."/>
            <person name="Grigoriev I.V."/>
            <person name="Hibbett D.S."/>
            <person name="Martin F."/>
        </authorList>
    </citation>
    <scope>NUCLEOTIDE SEQUENCE [LARGE SCALE GENOMIC DNA]</scope>
    <source>
        <strain evidence="4">F 1598</strain>
    </source>
</reference>
<organism evidence="3 4">
    <name type="scientific">Piloderma croceum (strain F 1598)</name>
    <dbReference type="NCBI Taxonomy" id="765440"/>
    <lineage>
        <taxon>Eukaryota</taxon>
        <taxon>Fungi</taxon>
        <taxon>Dikarya</taxon>
        <taxon>Basidiomycota</taxon>
        <taxon>Agaricomycotina</taxon>
        <taxon>Agaricomycetes</taxon>
        <taxon>Agaricomycetidae</taxon>
        <taxon>Atheliales</taxon>
        <taxon>Atheliaceae</taxon>
        <taxon>Piloderma</taxon>
    </lineage>
</organism>
<keyword evidence="4" id="KW-1185">Reference proteome</keyword>
<dbReference type="HOGENOM" id="CLU_2224192_0_0_1"/>
<dbReference type="AlphaFoldDB" id="A0A0C3BMH6"/>
<evidence type="ECO:0000256" key="1">
    <source>
        <dbReference type="PROSITE-ProRule" id="PRU00104"/>
    </source>
</evidence>
<protein>
    <recommendedName>
        <fullName evidence="2">HECT domain-containing protein</fullName>
    </recommendedName>
</protein>
<evidence type="ECO:0000313" key="3">
    <source>
        <dbReference type="EMBL" id="KIM87663.1"/>
    </source>
</evidence>
<dbReference type="Proteomes" id="UP000054166">
    <property type="component" value="Unassembled WGS sequence"/>
</dbReference>
<proteinExistence type="predicted"/>
<dbReference type="PROSITE" id="PS50237">
    <property type="entry name" value="HECT"/>
    <property type="match status" value="1"/>
</dbReference>
<dbReference type="GO" id="GO:0004842">
    <property type="term" value="F:ubiquitin-protein transferase activity"/>
    <property type="evidence" value="ECO:0007669"/>
    <property type="project" value="InterPro"/>
</dbReference>
<dbReference type="InterPro" id="IPR000569">
    <property type="entry name" value="HECT_dom"/>
</dbReference>
<name>A0A0C3BMH6_PILCF</name>
<dbReference type="EMBL" id="KN832979">
    <property type="protein sequence ID" value="KIM87663.1"/>
    <property type="molecule type" value="Genomic_DNA"/>
</dbReference>
<sequence>MGVEIRYQLQSTTAAWIQGTCADLCDPSPVTQAKTNSVYRLPALTSIYSQNTPAPLPPCLCPLMLWQLPGYKNEQVLREKLLQAIHSGAGFDLSYHEQFHFSCDYS</sequence>
<dbReference type="InParanoid" id="A0A0C3BMH6"/>
<reference evidence="3 4" key="1">
    <citation type="submission" date="2014-04" db="EMBL/GenBank/DDBJ databases">
        <authorList>
            <consortium name="DOE Joint Genome Institute"/>
            <person name="Kuo A."/>
            <person name="Tarkka M."/>
            <person name="Buscot F."/>
            <person name="Kohler A."/>
            <person name="Nagy L.G."/>
            <person name="Floudas D."/>
            <person name="Copeland A."/>
            <person name="Barry K.W."/>
            <person name="Cichocki N."/>
            <person name="Veneault-Fourrey C."/>
            <person name="LaButti K."/>
            <person name="Lindquist E.A."/>
            <person name="Lipzen A."/>
            <person name="Lundell T."/>
            <person name="Morin E."/>
            <person name="Murat C."/>
            <person name="Sun H."/>
            <person name="Tunlid A."/>
            <person name="Henrissat B."/>
            <person name="Grigoriev I.V."/>
            <person name="Hibbett D.S."/>
            <person name="Martin F."/>
            <person name="Nordberg H.P."/>
            <person name="Cantor M.N."/>
            <person name="Hua S.X."/>
        </authorList>
    </citation>
    <scope>NUCLEOTIDE SEQUENCE [LARGE SCALE GENOMIC DNA]</scope>
    <source>
        <strain evidence="3 4">F 1598</strain>
    </source>
</reference>
<accession>A0A0C3BMH6</accession>
<comment type="caution">
    <text evidence="1">Lacks conserved residue(s) required for the propagation of feature annotation.</text>
</comment>
<keyword evidence="1" id="KW-0833">Ubl conjugation pathway</keyword>
<feature type="domain" description="HECT" evidence="2">
    <location>
        <begin position="56"/>
        <end position="94"/>
    </location>
</feature>
<evidence type="ECO:0000313" key="4">
    <source>
        <dbReference type="Proteomes" id="UP000054166"/>
    </source>
</evidence>
<dbReference type="Gene3D" id="3.30.2410.10">
    <property type="entry name" value="Hect, E3 ligase catalytic domain"/>
    <property type="match status" value="1"/>
</dbReference>
<evidence type="ECO:0000259" key="2">
    <source>
        <dbReference type="PROSITE" id="PS50237"/>
    </source>
</evidence>